<dbReference type="eggNOG" id="COG1216">
    <property type="taxonomic scope" value="Bacteria"/>
</dbReference>
<reference evidence="2 3" key="2">
    <citation type="journal article" date="2016" name="Genome Announc.">
        <title>Draft Genome Sequence of Zhouia amylolytica AD3, Isolated from Tidal Flat Sediment.</title>
        <authorList>
            <person name="Jia B."/>
            <person name="Jin H.M."/>
            <person name="Lee H.J."/>
            <person name="Jeon C.O."/>
        </authorList>
    </citation>
    <scope>NUCLEOTIDE SEQUENCE [LARGE SCALE GENOMIC DNA]</scope>
    <source>
        <strain evidence="2 3">AD3</strain>
    </source>
</reference>
<proteinExistence type="predicted"/>
<dbReference type="PANTHER" id="PTHR43179:SF7">
    <property type="entry name" value="RHAMNOSYLTRANSFERASE WBBL"/>
    <property type="match status" value="1"/>
</dbReference>
<dbReference type="Pfam" id="PF10111">
    <property type="entry name" value="Glyco_tranf_2_2"/>
    <property type="match status" value="1"/>
</dbReference>
<sequence>MKNVHLSVVSHNNEELIIDNFFKLPRIYGGFKLNIYVIDNLGSTQFKSLCKQNDVNYYSDMETRGYGGNNNKNYEIISPDSEDIFIVCNPDVTIQPDQFEELLTTFENSNADIFGVKVYESIDLSTFSSHNRKYPALLDPLVSLLFKVKLFALDPNIIAYPDWIGGAFMIFKSESYRKLEGFDESFFMYYEDVDICRRAKRKYGMKLIYNPGFYIVHEAQREGRKLFSKHFLMNLKSMIKYFFRYPTLRLITIKK</sequence>
<evidence type="ECO:0000259" key="1">
    <source>
        <dbReference type="Pfam" id="PF10111"/>
    </source>
</evidence>
<dbReference type="InterPro" id="IPR029044">
    <property type="entry name" value="Nucleotide-diphossugar_trans"/>
</dbReference>
<dbReference type="EMBL" id="AYXY01000019">
    <property type="protein sequence ID" value="ETN95789.1"/>
    <property type="molecule type" value="Genomic_DNA"/>
</dbReference>
<dbReference type="SUPFAM" id="SSF53448">
    <property type="entry name" value="Nucleotide-diphospho-sugar transferases"/>
    <property type="match status" value="1"/>
</dbReference>
<dbReference type="PANTHER" id="PTHR43179">
    <property type="entry name" value="RHAMNOSYLTRANSFERASE WBBL"/>
    <property type="match status" value="1"/>
</dbReference>
<dbReference type="InterPro" id="IPR019290">
    <property type="entry name" value="GlycosylTrfase-like_prok"/>
</dbReference>
<protein>
    <recommendedName>
        <fullName evidence="1">Glycosyltransferase 2-like prokaryotic type domain-containing protein</fullName>
    </recommendedName>
</protein>
<dbReference type="AlphaFoldDB" id="W2UPD7"/>
<organism evidence="2 3">
    <name type="scientific">Zhouia amylolytica AD3</name>
    <dbReference type="NCBI Taxonomy" id="1286632"/>
    <lineage>
        <taxon>Bacteria</taxon>
        <taxon>Pseudomonadati</taxon>
        <taxon>Bacteroidota</taxon>
        <taxon>Flavobacteriia</taxon>
        <taxon>Flavobacteriales</taxon>
        <taxon>Flavobacteriaceae</taxon>
        <taxon>Zhouia</taxon>
    </lineage>
</organism>
<feature type="domain" description="Glycosyltransferase 2-like prokaryotic type" evidence="1">
    <location>
        <begin position="31"/>
        <end position="202"/>
    </location>
</feature>
<dbReference type="Gene3D" id="3.90.550.10">
    <property type="entry name" value="Spore Coat Polysaccharide Biosynthesis Protein SpsA, Chain A"/>
    <property type="match status" value="1"/>
</dbReference>
<gene>
    <name evidence="2" type="ORF">P278_15110</name>
</gene>
<reference evidence="3" key="1">
    <citation type="submission" date="2013-11" db="EMBL/GenBank/DDBJ databases">
        <title>Draft genome sequence from a member of Zhouia, isolated tidal flat.</title>
        <authorList>
            <person name="Jin H."/>
            <person name="Jeon C.O."/>
        </authorList>
    </citation>
    <scope>NUCLEOTIDE SEQUENCE [LARGE SCALE GENOMIC DNA]</scope>
    <source>
        <strain evidence="3">AD3</strain>
    </source>
</reference>
<dbReference type="Proteomes" id="UP000018850">
    <property type="component" value="Unassembled WGS sequence"/>
</dbReference>
<accession>W2UPD7</accession>
<name>W2UPD7_9FLAO</name>
<keyword evidence="3" id="KW-1185">Reference proteome</keyword>
<comment type="caution">
    <text evidence="2">The sequence shown here is derived from an EMBL/GenBank/DDBJ whole genome shotgun (WGS) entry which is preliminary data.</text>
</comment>
<dbReference type="RefSeq" id="WP_038264430.1">
    <property type="nucleotide sequence ID" value="NZ_AYXY01000019.1"/>
</dbReference>
<evidence type="ECO:0000313" key="3">
    <source>
        <dbReference type="Proteomes" id="UP000018850"/>
    </source>
</evidence>
<evidence type="ECO:0000313" key="2">
    <source>
        <dbReference type="EMBL" id="ETN95789.1"/>
    </source>
</evidence>